<dbReference type="SUPFAM" id="SSF56425">
    <property type="entry name" value="Succinate dehydrogenase/fumarate reductase flavoprotein, catalytic domain"/>
    <property type="match status" value="1"/>
</dbReference>
<dbReference type="GO" id="GO:0008202">
    <property type="term" value="P:steroid metabolic process"/>
    <property type="evidence" value="ECO:0007669"/>
    <property type="project" value="UniProtKB-ARBA"/>
</dbReference>
<dbReference type="InterPro" id="IPR036188">
    <property type="entry name" value="FAD/NAD-bd_sf"/>
</dbReference>
<dbReference type="InterPro" id="IPR050315">
    <property type="entry name" value="FAD-oxidoreductase_2"/>
</dbReference>
<evidence type="ECO:0000256" key="1">
    <source>
        <dbReference type="ARBA" id="ARBA00001974"/>
    </source>
</evidence>
<keyword evidence="2" id="KW-0285">Flavoprotein</keyword>
<evidence type="ECO:0000256" key="2">
    <source>
        <dbReference type="ARBA" id="ARBA00022630"/>
    </source>
</evidence>
<proteinExistence type="predicted"/>
<keyword evidence="4" id="KW-0560">Oxidoreductase</keyword>
<dbReference type="PANTHER" id="PTHR43400">
    <property type="entry name" value="FUMARATE REDUCTASE"/>
    <property type="match status" value="1"/>
</dbReference>
<feature type="domain" description="FAD-dependent oxidoreductase 2 FAD-binding" evidence="6">
    <location>
        <begin position="29"/>
        <end position="471"/>
    </location>
</feature>
<organism evidence="7 8">
    <name type="scientific">Sutterella megalosphaeroides</name>
    <dbReference type="NCBI Taxonomy" id="2494234"/>
    <lineage>
        <taxon>Bacteria</taxon>
        <taxon>Pseudomonadati</taxon>
        <taxon>Pseudomonadota</taxon>
        <taxon>Betaproteobacteria</taxon>
        <taxon>Burkholderiales</taxon>
        <taxon>Sutterellaceae</taxon>
        <taxon>Sutterella</taxon>
    </lineage>
</organism>
<dbReference type="Pfam" id="PF00890">
    <property type="entry name" value="FAD_binding_2"/>
    <property type="match status" value="1"/>
</dbReference>
<reference evidence="7 8" key="1">
    <citation type="journal article" date="2018" name="Int. J. Syst. Evol. Microbiol.">
        <title>Mesosutterella multiformis gen. nov., sp. nov., a member of the family Sutterellaceae and Sutterella megalosphaeroides sp. nov., isolated from human faeces.</title>
        <authorList>
            <person name="Sakamoto M."/>
            <person name="Ikeyama N."/>
            <person name="Kunihiro T."/>
            <person name="Iino T."/>
            <person name="Yuki M."/>
            <person name="Ohkuma M."/>
        </authorList>
    </citation>
    <scope>NUCLEOTIDE SEQUENCE [LARGE SCALE GENOMIC DNA]</scope>
    <source>
        <strain evidence="7 8">6FBBBH3</strain>
    </source>
</reference>
<dbReference type="AlphaFoldDB" id="A0A2Z6I952"/>
<feature type="chain" id="PRO_5016354578" evidence="5">
    <location>
        <begin position="22"/>
        <end position="507"/>
    </location>
</feature>
<dbReference type="Proteomes" id="UP000271003">
    <property type="component" value="Chromosome"/>
</dbReference>
<dbReference type="InterPro" id="IPR027477">
    <property type="entry name" value="Succ_DH/fumarate_Rdtase_cat_sf"/>
</dbReference>
<accession>A0A2Z6I952</accession>
<sequence length="507" mass="54346">MNFRPIVAGLASAIVMTSALAAEQVLNADVVVVGAGAGGTVAAAGAQEASLKTVLLEKNAVVGGNGNYMEGSYAVGSSVQKKAGVTLTEEDSFNEIMNYHHWKSNAPLIRRFVSETAKTVDWIEAHGIKFEEVTSMWPEKREAKNLTWHIYPGKHGSSLIAGMVKTFKDKGGTLLTETPAKELLMKDGRVAGVVAYDKSGDKITVHAKNVILATGGYLEDDKMVEKYGAVPALPNGSLGHTGDGIKMAMSAGAVPDNMGLIIYNGAFMPVPGEALCEGPNGQLRALFRQGLLNVNHAGDRFFNEEKTREWPFSSNAIQREGEVFVVFDADTAKELKTSGYLVQCGLYIRSGTPADKFDQLIAANEKNGNAFVGNSIEEVAKKAGMDPARLAHSARMMTEYAKKGHDDQFGKDPKFLRKVDKAPFYIVRGKLHALASGNGVKVTEFMEVVDKDDRIIPGLYAIGHDAGGVYGDSYDLKVGEGTASSFAVNGGRIAVKNILGEYDAEKK</sequence>
<dbReference type="InterPro" id="IPR003953">
    <property type="entry name" value="FAD-dep_OxRdtase_2_FAD-bd"/>
</dbReference>
<gene>
    <name evidence="7" type="ORF">SUTMEG_08300</name>
</gene>
<dbReference type="RefSeq" id="WP_232008835.1">
    <property type="nucleotide sequence ID" value="NZ_AP018786.1"/>
</dbReference>
<keyword evidence="8" id="KW-1185">Reference proteome</keyword>
<evidence type="ECO:0000256" key="4">
    <source>
        <dbReference type="ARBA" id="ARBA00023002"/>
    </source>
</evidence>
<keyword evidence="5" id="KW-0732">Signal</keyword>
<dbReference type="Gene3D" id="3.90.700.10">
    <property type="entry name" value="Succinate dehydrogenase/fumarate reductase flavoprotein, catalytic domain"/>
    <property type="match status" value="1"/>
</dbReference>
<feature type="signal peptide" evidence="5">
    <location>
        <begin position="1"/>
        <end position="21"/>
    </location>
</feature>
<evidence type="ECO:0000313" key="8">
    <source>
        <dbReference type="Proteomes" id="UP000271003"/>
    </source>
</evidence>
<dbReference type="PRINTS" id="PR00411">
    <property type="entry name" value="PNDRDTASEI"/>
</dbReference>
<dbReference type="GO" id="GO:0016491">
    <property type="term" value="F:oxidoreductase activity"/>
    <property type="evidence" value="ECO:0007669"/>
    <property type="project" value="UniProtKB-KW"/>
</dbReference>
<name>A0A2Z6I952_9BURK</name>
<dbReference type="KEGG" id="sutt:SUTMEG_08300"/>
<evidence type="ECO:0000259" key="6">
    <source>
        <dbReference type="Pfam" id="PF00890"/>
    </source>
</evidence>
<evidence type="ECO:0000256" key="3">
    <source>
        <dbReference type="ARBA" id="ARBA00022827"/>
    </source>
</evidence>
<keyword evidence="3" id="KW-0274">FAD</keyword>
<dbReference type="PANTHER" id="PTHR43400:SF10">
    <property type="entry name" value="3-OXOSTEROID 1-DEHYDROGENASE"/>
    <property type="match status" value="1"/>
</dbReference>
<protein>
    <submittedName>
        <fullName evidence="7">Fumarate reductase</fullName>
    </submittedName>
</protein>
<evidence type="ECO:0000256" key="5">
    <source>
        <dbReference type="SAM" id="SignalP"/>
    </source>
</evidence>
<dbReference type="Gene3D" id="3.50.50.60">
    <property type="entry name" value="FAD/NAD(P)-binding domain"/>
    <property type="match status" value="1"/>
</dbReference>
<dbReference type="SUPFAM" id="SSF51905">
    <property type="entry name" value="FAD/NAD(P)-binding domain"/>
    <property type="match status" value="1"/>
</dbReference>
<dbReference type="EMBL" id="AP018786">
    <property type="protein sequence ID" value="BBF22939.1"/>
    <property type="molecule type" value="Genomic_DNA"/>
</dbReference>
<comment type="cofactor">
    <cofactor evidence="1">
        <name>FAD</name>
        <dbReference type="ChEBI" id="CHEBI:57692"/>
    </cofactor>
</comment>
<evidence type="ECO:0000313" key="7">
    <source>
        <dbReference type="EMBL" id="BBF22939.1"/>
    </source>
</evidence>